<dbReference type="Gene3D" id="2.60.40.1120">
    <property type="entry name" value="Carboxypeptidase-like, regulatory domain"/>
    <property type="match status" value="1"/>
</dbReference>
<evidence type="ECO:0000256" key="6">
    <source>
        <dbReference type="ARBA" id="ARBA00023136"/>
    </source>
</evidence>
<proteinExistence type="inferred from homology"/>
<feature type="domain" description="TonB-dependent receptor plug" evidence="10">
    <location>
        <begin position="121"/>
        <end position="221"/>
    </location>
</feature>
<name>A0A504IZL2_9FLAO</name>
<evidence type="ECO:0000256" key="8">
    <source>
        <dbReference type="PROSITE-ProRule" id="PRU01360"/>
    </source>
</evidence>
<dbReference type="InterPro" id="IPR037066">
    <property type="entry name" value="Plug_dom_sf"/>
</dbReference>
<dbReference type="InterPro" id="IPR008969">
    <property type="entry name" value="CarboxyPept-like_regulatory"/>
</dbReference>
<dbReference type="GO" id="GO:0009279">
    <property type="term" value="C:cell outer membrane"/>
    <property type="evidence" value="ECO:0007669"/>
    <property type="project" value="UniProtKB-SubCell"/>
</dbReference>
<dbReference type="GO" id="GO:0015344">
    <property type="term" value="F:siderophore uptake transmembrane transporter activity"/>
    <property type="evidence" value="ECO:0007669"/>
    <property type="project" value="TreeGrafter"/>
</dbReference>
<dbReference type="Pfam" id="PF13715">
    <property type="entry name" value="CarbopepD_reg_2"/>
    <property type="match status" value="1"/>
</dbReference>
<dbReference type="PANTHER" id="PTHR30069">
    <property type="entry name" value="TONB-DEPENDENT OUTER MEMBRANE RECEPTOR"/>
    <property type="match status" value="1"/>
</dbReference>
<keyword evidence="6 8" id="KW-0472">Membrane</keyword>
<keyword evidence="3 8" id="KW-1134">Transmembrane beta strand</keyword>
<dbReference type="GO" id="GO:0044718">
    <property type="term" value="P:siderophore transmembrane transport"/>
    <property type="evidence" value="ECO:0007669"/>
    <property type="project" value="TreeGrafter"/>
</dbReference>
<evidence type="ECO:0000256" key="5">
    <source>
        <dbReference type="ARBA" id="ARBA00022729"/>
    </source>
</evidence>
<dbReference type="Pfam" id="PF07715">
    <property type="entry name" value="Plug"/>
    <property type="match status" value="1"/>
</dbReference>
<dbReference type="RefSeq" id="WP_140595285.1">
    <property type="nucleotide sequence ID" value="NZ_VFWZ01000006.1"/>
</dbReference>
<dbReference type="OrthoDB" id="9803050at2"/>
<protein>
    <submittedName>
        <fullName evidence="11">TonB-dependent receptor</fullName>
    </submittedName>
</protein>
<dbReference type="Proteomes" id="UP000315540">
    <property type="component" value="Unassembled WGS sequence"/>
</dbReference>
<evidence type="ECO:0000256" key="9">
    <source>
        <dbReference type="SAM" id="SignalP"/>
    </source>
</evidence>
<evidence type="ECO:0000256" key="7">
    <source>
        <dbReference type="ARBA" id="ARBA00023237"/>
    </source>
</evidence>
<evidence type="ECO:0000256" key="1">
    <source>
        <dbReference type="ARBA" id="ARBA00004571"/>
    </source>
</evidence>
<keyword evidence="5 9" id="KW-0732">Signal</keyword>
<dbReference type="InterPro" id="IPR036942">
    <property type="entry name" value="Beta-barrel_TonB_sf"/>
</dbReference>
<dbReference type="Gene3D" id="2.40.170.20">
    <property type="entry name" value="TonB-dependent receptor, beta-barrel domain"/>
    <property type="match status" value="1"/>
</dbReference>
<keyword evidence="2 8" id="KW-0813">Transport</keyword>
<keyword evidence="4 8" id="KW-0812">Transmembrane</keyword>
<accession>A0A504IZL2</accession>
<comment type="caution">
    <text evidence="11">The sequence shown here is derived from an EMBL/GenBank/DDBJ whole genome shotgun (WGS) entry which is preliminary data.</text>
</comment>
<dbReference type="InterPro" id="IPR039426">
    <property type="entry name" value="TonB-dep_rcpt-like"/>
</dbReference>
<gene>
    <name evidence="11" type="ORF">FHK87_18615</name>
</gene>
<feature type="signal peptide" evidence="9">
    <location>
        <begin position="1"/>
        <end position="22"/>
    </location>
</feature>
<evidence type="ECO:0000259" key="10">
    <source>
        <dbReference type="Pfam" id="PF07715"/>
    </source>
</evidence>
<dbReference type="AlphaFoldDB" id="A0A504IZL2"/>
<dbReference type="Gene3D" id="2.170.130.10">
    <property type="entry name" value="TonB-dependent receptor, plug domain"/>
    <property type="match status" value="1"/>
</dbReference>
<keyword evidence="11" id="KW-0675">Receptor</keyword>
<evidence type="ECO:0000313" key="12">
    <source>
        <dbReference type="Proteomes" id="UP000315540"/>
    </source>
</evidence>
<feature type="chain" id="PRO_5021378418" evidence="9">
    <location>
        <begin position="23"/>
        <end position="795"/>
    </location>
</feature>
<dbReference type="InterPro" id="IPR012910">
    <property type="entry name" value="Plug_dom"/>
</dbReference>
<keyword evidence="7 8" id="KW-0998">Cell outer membrane</keyword>
<dbReference type="SUPFAM" id="SSF49464">
    <property type="entry name" value="Carboxypeptidase regulatory domain-like"/>
    <property type="match status" value="1"/>
</dbReference>
<organism evidence="11 12">
    <name type="scientific">Aquimarina algicola</name>
    <dbReference type="NCBI Taxonomy" id="2589995"/>
    <lineage>
        <taxon>Bacteria</taxon>
        <taxon>Pseudomonadati</taxon>
        <taxon>Bacteroidota</taxon>
        <taxon>Flavobacteriia</taxon>
        <taxon>Flavobacteriales</taxon>
        <taxon>Flavobacteriaceae</taxon>
        <taxon>Aquimarina</taxon>
    </lineage>
</organism>
<sequence>MKCYKKRWLFILFLCGFISIYAQESATLSGYVKNGANSEDLLGVTVLVGTDRGTVTNDYGFYSITLPKGTYTVTVSYLGFEDITKEVVLDKNQKIDFMLEEKIGVLDEVVVTSNRASKAVKSTEMSVVSLKSETINKLPTILGEPDILKSIQLLPGVSSVNEGSSGFNVRGGSADQNLILLDEATIYNASHLFGFFSVFNTDAIKDIKLYKGGIPSVYGGRLSSVLDIRQREGNRKEFNGELGIGLISSKGLIEGPLFKGDNEEGKGGYMIAGRRSYVDLFTFLSSEFDDTTLFFYDLNLKANYSINDNNRLFLSGYFGRDRFEIDDFLGTIWGNASGTLRWTSILSEKLFLQTSAIFSNYDYSLDNLRGGSEFRWNSNILNYNLKPKLNWFINSNNTLTTGLDITYYNFEPGEIKSLNGSNVNPEKFQENFALESAAYVDFKQTISDKLSFQYGARVSNFKRLGRENVRIYENGTPLTYNPILDRYETNQVIDEISYGSGKTIQDFYGFEPRFSARYLINDYNSIKLSYNRMYQYIHLISNTTSATPLDVWAPSGTYLDPQYADQIALGYFRSFNDNAYDFNAEVYYKSMNDVTDFVDGADLLFTEEIETETVQGDARAYGFELQVNKNKGALTGWLSYTLARTERKILGINNNEYYPSNSDQLHELNLVGLYKLNDRWDFGANFVFGSGRPVTYPTGQYEQNGLVVADYENRNGDRLPAYHRLDISATLNPKKGKKGKWIFSLANVYNRQNAASIFFREISEVGDQEIATGETEATKLSFFGIVPSVTYQFKF</sequence>
<dbReference type="EMBL" id="VFWZ01000006">
    <property type="protein sequence ID" value="TPN83977.1"/>
    <property type="molecule type" value="Genomic_DNA"/>
</dbReference>
<comment type="subcellular location">
    <subcellularLocation>
        <location evidence="1 8">Cell outer membrane</location>
        <topology evidence="1 8">Multi-pass membrane protein</topology>
    </subcellularLocation>
</comment>
<dbReference type="PANTHER" id="PTHR30069:SF29">
    <property type="entry name" value="HEMOGLOBIN AND HEMOGLOBIN-HAPTOGLOBIN-BINDING PROTEIN 1-RELATED"/>
    <property type="match status" value="1"/>
</dbReference>
<evidence type="ECO:0000256" key="2">
    <source>
        <dbReference type="ARBA" id="ARBA00022448"/>
    </source>
</evidence>
<evidence type="ECO:0000256" key="3">
    <source>
        <dbReference type="ARBA" id="ARBA00022452"/>
    </source>
</evidence>
<comment type="similarity">
    <text evidence="8">Belongs to the TonB-dependent receptor family.</text>
</comment>
<evidence type="ECO:0000256" key="4">
    <source>
        <dbReference type="ARBA" id="ARBA00022692"/>
    </source>
</evidence>
<keyword evidence="12" id="KW-1185">Reference proteome</keyword>
<dbReference type="SUPFAM" id="SSF56935">
    <property type="entry name" value="Porins"/>
    <property type="match status" value="1"/>
</dbReference>
<dbReference type="PROSITE" id="PS52016">
    <property type="entry name" value="TONB_DEPENDENT_REC_3"/>
    <property type="match status" value="1"/>
</dbReference>
<evidence type="ECO:0000313" key="11">
    <source>
        <dbReference type="EMBL" id="TPN83977.1"/>
    </source>
</evidence>
<reference evidence="11 12" key="1">
    <citation type="submission" date="2019-06" db="EMBL/GenBank/DDBJ databases">
        <authorList>
            <person name="Meng X."/>
        </authorList>
    </citation>
    <scope>NUCLEOTIDE SEQUENCE [LARGE SCALE GENOMIC DNA]</scope>
    <source>
        <strain evidence="11 12">M625</strain>
    </source>
</reference>